<evidence type="ECO:0000313" key="1">
    <source>
        <dbReference type="EMBL" id="GAG29447.1"/>
    </source>
</evidence>
<sequence>MIDKFNATEKVRLIRLLFGKIFRAGSVDDLEAASFTHESGKVVFEPFSNSKGLRGFTDKSSGLLLLEQNPGKGTWCADLANQGIECAWVMKQGSFLSFVFRWNRDIHIVRTDPKNRDKVEDVVESIMNGTTTETITL</sequence>
<dbReference type="AlphaFoldDB" id="X0X215"/>
<organism evidence="1">
    <name type="scientific">marine sediment metagenome</name>
    <dbReference type="NCBI Taxonomy" id="412755"/>
    <lineage>
        <taxon>unclassified sequences</taxon>
        <taxon>metagenomes</taxon>
        <taxon>ecological metagenomes</taxon>
    </lineage>
</organism>
<comment type="caution">
    <text evidence="1">The sequence shown here is derived from an EMBL/GenBank/DDBJ whole genome shotgun (WGS) entry which is preliminary data.</text>
</comment>
<protein>
    <submittedName>
        <fullName evidence="1">Uncharacterized protein</fullName>
    </submittedName>
</protein>
<gene>
    <name evidence="1" type="ORF">S01H1_66238</name>
</gene>
<reference evidence="1" key="1">
    <citation type="journal article" date="2014" name="Front. Microbiol.">
        <title>High frequency of phylogenetically diverse reductive dehalogenase-homologous genes in deep subseafloor sedimentary metagenomes.</title>
        <authorList>
            <person name="Kawai M."/>
            <person name="Futagami T."/>
            <person name="Toyoda A."/>
            <person name="Takaki Y."/>
            <person name="Nishi S."/>
            <person name="Hori S."/>
            <person name="Arai W."/>
            <person name="Tsubouchi T."/>
            <person name="Morono Y."/>
            <person name="Uchiyama I."/>
            <person name="Ito T."/>
            <person name="Fujiyama A."/>
            <person name="Inagaki F."/>
            <person name="Takami H."/>
        </authorList>
    </citation>
    <scope>NUCLEOTIDE SEQUENCE</scope>
    <source>
        <strain evidence="1">Expedition CK06-06</strain>
    </source>
</reference>
<accession>X0X215</accession>
<dbReference type="EMBL" id="BARS01043782">
    <property type="protein sequence ID" value="GAG29447.1"/>
    <property type="molecule type" value="Genomic_DNA"/>
</dbReference>
<proteinExistence type="predicted"/>
<name>X0X215_9ZZZZ</name>